<feature type="transmembrane region" description="Helical" evidence="4">
    <location>
        <begin position="259"/>
        <end position="276"/>
    </location>
</feature>
<accession>A0A0G0ZC23</accession>
<feature type="transmembrane region" description="Helical" evidence="4">
    <location>
        <begin position="159"/>
        <end position="181"/>
    </location>
</feature>
<feature type="repeat" description="TPR" evidence="3">
    <location>
        <begin position="377"/>
        <end position="410"/>
    </location>
</feature>
<evidence type="ECO:0000313" key="5">
    <source>
        <dbReference type="EMBL" id="KKS46285.1"/>
    </source>
</evidence>
<evidence type="ECO:0000256" key="1">
    <source>
        <dbReference type="ARBA" id="ARBA00022737"/>
    </source>
</evidence>
<dbReference type="InterPro" id="IPR052346">
    <property type="entry name" value="O-mannosyl-transferase_TMTC"/>
</dbReference>
<keyword evidence="4" id="KW-0812">Transmembrane</keyword>
<dbReference type="Proteomes" id="UP000034320">
    <property type="component" value="Unassembled WGS sequence"/>
</dbReference>
<feature type="transmembrane region" description="Helical" evidence="4">
    <location>
        <begin position="187"/>
        <end position="205"/>
    </location>
</feature>
<reference evidence="5 6" key="1">
    <citation type="journal article" date="2015" name="Nature">
        <title>rRNA introns, odd ribosomes, and small enigmatic genomes across a large radiation of phyla.</title>
        <authorList>
            <person name="Brown C.T."/>
            <person name="Hug L.A."/>
            <person name="Thomas B.C."/>
            <person name="Sharon I."/>
            <person name="Castelle C.J."/>
            <person name="Singh A."/>
            <person name="Wilkins M.J."/>
            <person name="Williams K.H."/>
            <person name="Banfield J.F."/>
        </authorList>
    </citation>
    <scope>NUCLEOTIDE SEQUENCE [LARGE SCALE GENOMIC DNA]</scope>
</reference>
<sequence>MRKKIYFTSAFFAVFLVFSSFINNGFSWLDHGDIERGRVVLPLSSLSSAFISRFGQTGFFRPIVTTVNSIDFDLYGLWAPGFHLTNVLLHLAATFMAALLLTRLFTFSFKEKLMVFLIAGFHPLAFLPVGAISYRQELLLALFTYLTLYFHLRKKLFPAYLCFLAALFSKETALFLLPVLILLFDRLFLSEIVLLSIYGLLRFAAVPEIWHISASALPFPLALGTRLAAVSRLLFQLLLPLKPALSDATRVVSMTDFKIIPAATLFIIPVIFFRRLKPDFKKAFILLAVLTLPALNIIPVPRFSSPHYIYLALPAAASLVVIFRKWCLKRYKSAIIGNVLVVIWLVIAGFSTFRAGFRFKNDLTLFEPEVAADDRFLEGHQYLGDYYFKINEFEKAQLHYESALEKDPSVIAFVDDSSVMNNLAGVYLAQNKPDEADEMLLELSLKPDWSDNQTLLYNRALIADKKGDYKKVITLLERQDISWNRPESLLLLSKARQMLTR</sequence>
<feature type="transmembrane region" description="Helical" evidence="4">
    <location>
        <begin position="307"/>
        <end position="323"/>
    </location>
</feature>
<dbReference type="InterPro" id="IPR019734">
    <property type="entry name" value="TPR_rpt"/>
</dbReference>
<evidence type="ECO:0000256" key="4">
    <source>
        <dbReference type="SAM" id="Phobius"/>
    </source>
</evidence>
<keyword evidence="4" id="KW-1133">Transmembrane helix</keyword>
<proteinExistence type="predicted"/>
<dbReference type="EMBL" id="LCDD01000019">
    <property type="protein sequence ID" value="KKS46285.1"/>
    <property type="molecule type" value="Genomic_DNA"/>
</dbReference>
<name>A0A0G0ZC23_9BACT</name>
<evidence type="ECO:0000313" key="6">
    <source>
        <dbReference type="Proteomes" id="UP000034320"/>
    </source>
</evidence>
<organism evidence="5 6">
    <name type="scientific">Candidatus Gottesmanbacteria bacterium GW2011_GWA2_42_18</name>
    <dbReference type="NCBI Taxonomy" id="1618442"/>
    <lineage>
        <taxon>Bacteria</taxon>
        <taxon>Candidatus Gottesmaniibacteriota</taxon>
    </lineage>
</organism>
<keyword evidence="4" id="KW-0472">Membrane</keyword>
<keyword evidence="2 3" id="KW-0802">TPR repeat</keyword>
<feature type="transmembrane region" description="Helical" evidence="4">
    <location>
        <begin position="5"/>
        <end position="22"/>
    </location>
</feature>
<dbReference type="Gene3D" id="1.25.40.10">
    <property type="entry name" value="Tetratricopeptide repeat domain"/>
    <property type="match status" value="1"/>
</dbReference>
<protein>
    <submittedName>
        <fullName evidence="5">Uncharacterized protein</fullName>
    </submittedName>
</protein>
<dbReference type="InterPro" id="IPR011990">
    <property type="entry name" value="TPR-like_helical_dom_sf"/>
</dbReference>
<feature type="transmembrane region" description="Helical" evidence="4">
    <location>
        <begin position="81"/>
        <end position="101"/>
    </location>
</feature>
<dbReference type="PANTHER" id="PTHR44227">
    <property type="match status" value="1"/>
</dbReference>
<feature type="transmembrane region" description="Helical" evidence="4">
    <location>
        <begin position="335"/>
        <end position="357"/>
    </location>
</feature>
<evidence type="ECO:0000256" key="3">
    <source>
        <dbReference type="PROSITE-ProRule" id="PRU00339"/>
    </source>
</evidence>
<gene>
    <name evidence="5" type="ORF">UV09_C0019G0012</name>
</gene>
<keyword evidence="1" id="KW-0677">Repeat</keyword>
<dbReference type="PROSITE" id="PS50005">
    <property type="entry name" value="TPR"/>
    <property type="match status" value="1"/>
</dbReference>
<dbReference type="AlphaFoldDB" id="A0A0G0ZC23"/>
<dbReference type="PANTHER" id="PTHR44227:SF3">
    <property type="entry name" value="PROTEIN O-MANNOSYL-TRANSFERASE TMTC4"/>
    <property type="match status" value="1"/>
</dbReference>
<evidence type="ECO:0000256" key="2">
    <source>
        <dbReference type="ARBA" id="ARBA00022803"/>
    </source>
</evidence>
<feature type="transmembrane region" description="Helical" evidence="4">
    <location>
        <begin position="113"/>
        <end position="131"/>
    </location>
</feature>
<comment type="caution">
    <text evidence="5">The sequence shown here is derived from an EMBL/GenBank/DDBJ whole genome shotgun (WGS) entry which is preliminary data.</text>
</comment>
<feature type="transmembrane region" description="Helical" evidence="4">
    <location>
        <begin position="283"/>
        <end position="301"/>
    </location>
</feature>
<dbReference type="SUPFAM" id="SSF48452">
    <property type="entry name" value="TPR-like"/>
    <property type="match status" value="1"/>
</dbReference>